<dbReference type="CDD" id="cd12307">
    <property type="entry name" value="RRM_NIFK_like"/>
    <property type="match status" value="1"/>
</dbReference>
<evidence type="ECO:0000313" key="8">
    <source>
        <dbReference type="Proteomes" id="UP001057375"/>
    </source>
</evidence>
<proteinExistence type="predicted"/>
<dbReference type="EMBL" id="BQXS01010792">
    <property type="protein sequence ID" value="GKT34303.1"/>
    <property type="molecule type" value="Genomic_DNA"/>
</dbReference>
<comment type="subcellular location">
    <subcellularLocation>
        <location evidence="1">Nucleus</location>
        <location evidence="1">Nucleolus</location>
    </subcellularLocation>
</comment>
<dbReference type="Gene3D" id="3.30.70.330">
    <property type="match status" value="1"/>
</dbReference>
<gene>
    <name evidence="7" type="ORF">ADUPG1_007675</name>
</gene>
<dbReference type="SMART" id="SM00360">
    <property type="entry name" value="RRM"/>
    <property type="match status" value="1"/>
</dbReference>
<feature type="compositionally biased region" description="Basic and acidic residues" evidence="5">
    <location>
        <begin position="185"/>
        <end position="218"/>
    </location>
</feature>
<feature type="compositionally biased region" description="Basic residues" evidence="5">
    <location>
        <begin position="170"/>
        <end position="184"/>
    </location>
</feature>
<dbReference type="InterPro" id="IPR012677">
    <property type="entry name" value="Nucleotide-bd_a/b_plait_sf"/>
</dbReference>
<evidence type="ECO:0000256" key="5">
    <source>
        <dbReference type="SAM" id="MobiDB-lite"/>
    </source>
</evidence>
<keyword evidence="8" id="KW-1185">Reference proteome</keyword>
<evidence type="ECO:0000313" key="7">
    <source>
        <dbReference type="EMBL" id="GKT34303.1"/>
    </source>
</evidence>
<dbReference type="PROSITE" id="PS50102">
    <property type="entry name" value="RRM"/>
    <property type="match status" value="1"/>
</dbReference>
<dbReference type="Proteomes" id="UP001057375">
    <property type="component" value="Unassembled WGS sequence"/>
</dbReference>
<feature type="domain" description="RRM" evidence="6">
    <location>
        <begin position="10"/>
        <end position="88"/>
    </location>
</feature>
<feature type="compositionally biased region" description="Basic residues" evidence="5">
    <location>
        <begin position="237"/>
        <end position="247"/>
    </location>
</feature>
<dbReference type="Pfam" id="PF00076">
    <property type="entry name" value="RRM_1"/>
    <property type="match status" value="1"/>
</dbReference>
<evidence type="ECO:0000256" key="4">
    <source>
        <dbReference type="PROSITE-ProRule" id="PRU00176"/>
    </source>
</evidence>
<keyword evidence="2 4" id="KW-0694">RNA-binding</keyword>
<evidence type="ECO:0000259" key="6">
    <source>
        <dbReference type="PROSITE" id="PS50102"/>
    </source>
</evidence>
<protein>
    <recommendedName>
        <fullName evidence="6">RRM domain-containing protein</fullName>
    </recommendedName>
</protein>
<accession>A0ABQ5KRR1</accession>
<dbReference type="InterPro" id="IPR035979">
    <property type="entry name" value="RBD_domain_sf"/>
</dbReference>
<comment type="caution">
    <text evidence="7">The sequence shown here is derived from an EMBL/GenBank/DDBJ whole genome shotgun (WGS) entry which is preliminary data.</text>
</comment>
<reference evidence="7" key="1">
    <citation type="submission" date="2022-03" db="EMBL/GenBank/DDBJ databases">
        <title>Draft genome sequence of Aduncisulcus paluster, a free-living microaerophilic Fornicata.</title>
        <authorList>
            <person name="Yuyama I."/>
            <person name="Kume K."/>
            <person name="Tamura T."/>
            <person name="Inagaki Y."/>
            <person name="Hashimoto T."/>
        </authorList>
    </citation>
    <scope>NUCLEOTIDE SEQUENCE</scope>
    <source>
        <strain evidence="7">NY0171</strain>
    </source>
</reference>
<name>A0ABQ5KRR1_9EUKA</name>
<evidence type="ECO:0000256" key="3">
    <source>
        <dbReference type="ARBA" id="ARBA00023242"/>
    </source>
</evidence>
<dbReference type="SUPFAM" id="SSF54928">
    <property type="entry name" value="RNA-binding domain, RBD"/>
    <property type="match status" value="1"/>
</dbReference>
<organism evidence="7 8">
    <name type="scientific">Aduncisulcus paluster</name>
    <dbReference type="NCBI Taxonomy" id="2918883"/>
    <lineage>
        <taxon>Eukaryota</taxon>
        <taxon>Metamonada</taxon>
        <taxon>Carpediemonas-like organisms</taxon>
        <taxon>Aduncisulcus</taxon>
    </lineage>
</organism>
<keyword evidence="3" id="KW-0539">Nucleus</keyword>
<dbReference type="PANTHER" id="PTHR46754">
    <property type="entry name" value="MKI67 FHA DOMAIN-INTERACTING NUCLEOLAR PHOSPHOPROTEIN"/>
    <property type="match status" value="1"/>
</dbReference>
<sequence length="247" mass="28390">MSRKEKNCEGVIYIGRLPAQFDEKNLKTLFSQFGTITNLRLSRSPKTGISRHFGFVQFQDPEVAEIAADNLNNYILEGHLLQVRCVPPKDVHPMTFSSKYKITRPFCGTKPAVAASRHKFNEASVETMEKRAKRMVEKLKRQLAELEEWGISFDDIMGDKTEEEEETPQKSKKAKKVKKSKSKGKKVEEVLKKKLSAAKKDDITTEELKDAKAALKETKMKKKSKKGKEKEQNQDKKMKKKKNKKKK</sequence>
<dbReference type="InterPro" id="IPR000504">
    <property type="entry name" value="RRM_dom"/>
</dbReference>
<evidence type="ECO:0000256" key="1">
    <source>
        <dbReference type="ARBA" id="ARBA00004604"/>
    </source>
</evidence>
<evidence type="ECO:0000256" key="2">
    <source>
        <dbReference type="ARBA" id="ARBA00022884"/>
    </source>
</evidence>
<feature type="region of interest" description="Disordered" evidence="5">
    <location>
        <begin position="160"/>
        <end position="247"/>
    </location>
</feature>